<name>A0A6G4WI96_9HYPH</name>
<dbReference type="EMBL" id="JAAKZF010000053">
    <property type="protein sequence ID" value="NGO54481.1"/>
    <property type="molecule type" value="Genomic_DNA"/>
</dbReference>
<evidence type="ECO:0000313" key="2">
    <source>
        <dbReference type="Proteomes" id="UP001642900"/>
    </source>
</evidence>
<organism evidence="1 2">
    <name type="scientific">Allomesorhizobium camelthorni</name>
    <dbReference type="NCBI Taxonomy" id="475069"/>
    <lineage>
        <taxon>Bacteria</taxon>
        <taxon>Pseudomonadati</taxon>
        <taxon>Pseudomonadota</taxon>
        <taxon>Alphaproteobacteria</taxon>
        <taxon>Hyphomicrobiales</taxon>
        <taxon>Phyllobacteriaceae</taxon>
        <taxon>Allomesorhizobium</taxon>
    </lineage>
</organism>
<dbReference type="Proteomes" id="UP001642900">
    <property type="component" value="Unassembled WGS sequence"/>
</dbReference>
<dbReference type="AlphaFoldDB" id="A0A6G4WI96"/>
<proteinExistence type="predicted"/>
<sequence>MKKIGWFGLAGVRPHIARLRPSVDQCEPGPFARFLGQVSCYSANCDLMLSETHKEPQLIVDKPVAAA</sequence>
<gene>
    <name evidence="1" type="ORF">G6N73_25695</name>
</gene>
<evidence type="ECO:0000313" key="1">
    <source>
        <dbReference type="EMBL" id="NGO54481.1"/>
    </source>
</evidence>
<keyword evidence="2" id="KW-1185">Reference proteome</keyword>
<comment type="caution">
    <text evidence="1">The sequence shown here is derived from an EMBL/GenBank/DDBJ whole genome shotgun (WGS) entry which is preliminary data.</text>
</comment>
<dbReference type="RefSeq" id="WP_165032813.1">
    <property type="nucleotide sequence ID" value="NZ_JAAKZF010000053.1"/>
</dbReference>
<accession>A0A6G4WI96</accession>
<reference evidence="1 2" key="1">
    <citation type="submission" date="2020-02" db="EMBL/GenBank/DDBJ databases">
        <title>Genome sequence of strain CCNWXJ40-4.</title>
        <authorList>
            <person name="Gao J."/>
            <person name="Sun J."/>
        </authorList>
    </citation>
    <scope>NUCLEOTIDE SEQUENCE [LARGE SCALE GENOMIC DNA]</scope>
    <source>
        <strain evidence="1 2">CCNWXJ 40-4</strain>
    </source>
</reference>
<protein>
    <submittedName>
        <fullName evidence="1">Uncharacterized protein</fullName>
    </submittedName>
</protein>